<feature type="binding site" evidence="8">
    <location>
        <position position="148"/>
    </location>
    <ligand>
        <name>Mn(2+)</name>
        <dbReference type="ChEBI" id="CHEBI:29035"/>
    </ligand>
</feature>
<dbReference type="GO" id="GO:0004520">
    <property type="term" value="F:DNA endonuclease activity"/>
    <property type="evidence" value="ECO:0007669"/>
    <property type="project" value="InterPro"/>
</dbReference>
<gene>
    <name evidence="9" type="primary">cas1e</name>
    <name evidence="8" type="synonym">cas1</name>
    <name evidence="9" type="ORF">GMA10_06545</name>
</gene>
<keyword evidence="2 8" id="KW-0479">Metal-binding</keyword>
<keyword evidence="6 8" id="KW-0051">Antiviral defense</keyword>
<dbReference type="InterPro" id="IPR042211">
    <property type="entry name" value="CRISPR-assoc_Cas1_N"/>
</dbReference>
<dbReference type="Pfam" id="PF01867">
    <property type="entry name" value="Cas_Cas1"/>
    <property type="match status" value="1"/>
</dbReference>
<dbReference type="Gene3D" id="1.20.120.920">
    <property type="entry name" value="CRISPR-associated endonuclease Cas1, C-terminal domain"/>
    <property type="match status" value="1"/>
</dbReference>
<dbReference type="InterPro" id="IPR002729">
    <property type="entry name" value="CRISPR-assoc_Cas1"/>
</dbReference>
<dbReference type="NCBIfam" id="TIGR00287">
    <property type="entry name" value="cas1"/>
    <property type="match status" value="1"/>
</dbReference>
<dbReference type="GO" id="GO:0043571">
    <property type="term" value="P:maintenance of CRISPR repeat elements"/>
    <property type="evidence" value="ECO:0007669"/>
    <property type="project" value="UniProtKB-UniRule"/>
</dbReference>
<keyword evidence="3 8" id="KW-0255">Endonuclease</keyword>
<accession>A0A7K1LI56</accession>
<evidence type="ECO:0000256" key="6">
    <source>
        <dbReference type="ARBA" id="ARBA00023118"/>
    </source>
</evidence>
<keyword evidence="1 8" id="KW-0540">Nuclease</keyword>
<keyword evidence="7 8" id="KW-0238">DNA-binding</keyword>
<name>A0A7K1LI56_9MICC</name>
<organism evidence="9 10">
    <name type="scientific">Rothia koreensis</name>
    <dbReference type="NCBI Taxonomy" id="592378"/>
    <lineage>
        <taxon>Bacteria</taxon>
        <taxon>Bacillati</taxon>
        <taxon>Actinomycetota</taxon>
        <taxon>Actinomycetes</taxon>
        <taxon>Micrococcales</taxon>
        <taxon>Micrococcaceae</taxon>
        <taxon>Rothia</taxon>
    </lineage>
</organism>
<sequence>MSERQVAGRPSPRSSLGRASDRISFLYVQRATVHRDQNAITFQDESGVFNVPSAMIQVLLLGPGTRITHAGMSLLSESGTSVVWGGGGGVRCYAHARPLSGNTRLLQEQARLVSSTRSRLAVAKKMYSMRFPDEEVKHLTMQQLRGREGSRVRRIYREASEQYGVCWKRRVYKTGDFEASDEINQALTAAHQCLYGIVHAVIVALGLSPGLGFVHTGHENSFVHDVADLYKAETTIPLAFRITAENPDDVASRVRHAVREQITSQAFMERCVRDIHQLILPRNRTEEDLSSRVALWDPHQGFVEGGINQEGWIA</sequence>
<dbReference type="InterPro" id="IPR042206">
    <property type="entry name" value="CRISPR-assoc_Cas1_C"/>
</dbReference>
<dbReference type="GO" id="GO:0016787">
    <property type="term" value="F:hydrolase activity"/>
    <property type="evidence" value="ECO:0007669"/>
    <property type="project" value="UniProtKB-KW"/>
</dbReference>
<reference evidence="9 10" key="1">
    <citation type="submission" date="2019-12" db="EMBL/GenBank/DDBJ databases">
        <authorList>
            <person name="Li J."/>
            <person name="Shi Y."/>
            <person name="Xu G."/>
            <person name="Xiao D."/>
            <person name="Ran X."/>
        </authorList>
    </citation>
    <scope>NUCLEOTIDE SEQUENCE [LARGE SCALE GENOMIC DNA]</scope>
    <source>
        <strain evidence="9 10">JCM 15915</strain>
    </source>
</reference>
<dbReference type="GO" id="GO:0003677">
    <property type="term" value="F:DNA binding"/>
    <property type="evidence" value="ECO:0007669"/>
    <property type="project" value="UniProtKB-KW"/>
</dbReference>
<evidence type="ECO:0000313" key="10">
    <source>
        <dbReference type="Proteomes" id="UP000462152"/>
    </source>
</evidence>
<feature type="binding site" evidence="8">
    <location>
        <position position="215"/>
    </location>
    <ligand>
        <name>Mn(2+)</name>
        <dbReference type="ChEBI" id="CHEBI:29035"/>
    </ligand>
</feature>
<comment type="subunit">
    <text evidence="8">Homodimer, forms a heterotetramer with a Cas2 homodimer.</text>
</comment>
<dbReference type="Proteomes" id="UP000462152">
    <property type="component" value="Unassembled WGS sequence"/>
</dbReference>
<dbReference type="EC" id="3.1.-.-" evidence="8"/>
<dbReference type="InterPro" id="IPR050646">
    <property type="entry name" value="Cas1"/>
</dbReference>
<proteinExistence type="inferred from homology"/>
<dbReference type="InterPro" id="IPR033641">
    <property type="entry name" value="Cas1_I-E"/>
</dbReference>
<evidence type="ECO:0000256" key="2">
    <source>
        <dbReference type="ARBA" id="ARBA00022723"/>
    </source>
</evidence>
<comment type="caution">
    <text evidence="9">The sequence shown here is derived from an EMBL/GenBank/DDBJ whole genome shotgun (WGS) entry which is preliminary data.</text>
</comment>
<dbReference type="OrthoDB" id="9777847at2"/>
<dbReference type="GO" id="GO:0051607">
    <property type="term" value="P:defense response to virus"/>
    <property type="evidence" value="ECO:0007669"/>
    <property type="project" value="UniProtKB-UniRule"/>
</dbReference>
<dbReference type="PANTHER" id="PTHR34353:SF3">
    <property type="entry name" value="CRISPR-ASSOCIATED ENDONUCLEASE CAS1"/>
    <property type="match status" value="1"/>
</dbReference>
<evidence type="ECO:0000256" key="3">
    <source>
        <dbReference type="ARBA" id="ARBA00022759"/>
    </source>
</evidence>
<dbReference type="Gene3D" id="3.100.10.20">
    <property type="entry name" value="CRISPR-associated endonuclease Cas1, N-terminal domain"/>
    <property type="match status" value="1"/>
</dbReference>
<keyword evidence="5 8" id="KW-0460">Magnesium</keyword>
<dbReference type="CDD" id="cd09719">
    <property type="entry name" value="Cas1_I-E"/>
    <property type="match status" value="1"/>
</dbReference>
<dbReference type="EMBL" id="WOGT01000003">
    <property type="protein sequence ID" value="MUN54871.1"/>
    <property type="molecule type" value="Genomic_DNA"/>
</dbReference>
<evidence type="ECO:0000313" key="9">
    <source>
        <dbReference type="EMBL" id="MUN54871.1"/>
    </source>
</evidence>
<comment type="function">
    <text evidence="8">CRISPR (clustered regularly interspaced short palindromic repeat), is an adaptive immune system that provides protection against mobile genetic elements (viruses, transposable elements and conjugative plasmids). CRISPR clusters contain spacers, sequences complementary to antecedent mobile elements, and target invading nucleic acids. CRISPR clusters are transcribed and processed into CRISPR RNA (crRNA). Acts as a dsDNA endonuclease. Involved in the integration of spacer DNA into the CRISPR cassette.</text>
</comment>
<evidence type="ECO:0000256" key="7">
    <source>
        <dbReference type="ARBA" id="ARBA00023125"/>
    </source>
</evidence>
<comment type="similarity">
    <text evidence="8">Belongs to the CRISPR-associated endonuclease Cas1 family.</text>
</comment>
<keyword evidence="4 8" id="KW-0378">Hydrolase</keyword>
<keyword evidence="10" id="KW-1185">Reference proteome</keyword>
<keyword evidence="8" id="KW-0464">Manganese</keyword>
<dbReference type="InterPro" id="IPR019851">
    <property type="entry name" value="CRISPR-assoc_Cas1_ECOLI"/>
</dbReference>
<comment type="cofactor">
    <cofactor evidence="8">
        <name>Mg(2+)</name>
        <dbReference type="ChEBI" id="CHEBI:18420"/>
    </cofactor>
    <cofactor evidence="8">
        <name>Mn(2+)</name>
        <dbReference type="ChEBI" id="CHEBI:29035"/>
    </cofactor>
</comment>
<dbReference type="HAMAP" id="MF_01470">
    <property type="entry name" value="Cas1"/>
    <property type="match status" value="1"/>
</dbReference>
<dbReference type="GO" id="GO:0046872">
    <property type="term" value="F:metal ion binding"/>
    <property type="evidence" value="ECO:0007669"/>
    <property type="project" value="UniProtKB-UniRule"/>
</dbReference>
<feature type="binding site" evidence="8">
    <location>
        <position position="228"/>
    </location>
    <ligand>
        <name>Mn(2+)</name>
        <dbReference type="ChEBI" id="CHEBI:29035"/>
    </ligand>
</feature>
<evidence type="ECO:0000256" key="4">
    <source>
        <dbReference type="ARBA" id="ARBA00022801"/>
    </source>
</evidence>
<evidence type="ECO:0000256" key="1">
    <source>
        <dbReference type="ARBA" id="ARBA00022722"/>
    </source>
</evidence>
<evidence type="ECO:0000256" key="5">
    <source>
        <dbReference type="ARBA" id="ARBA00022842"/>
    </source>
</evidence>
<dbReference type="PANTHER" id="PTHR34353">
    <property type="entry name" value="CRISPR-ASSOCIATED ENDONUCLEASE CAS1 1"/>
    <property type="match status" value="1"/>
</dbReference>
<dbReference type="RefSeq" id="WP_129314931.1">
    <property type="nucleotide sequence ID" value="NZ_NOIQ01000003.1"/>
</dbReference>
<dbReference type="NCBIfam" id="TIGR03638">
    <property type="entry name" value="cas1_ECOLI"/>
    <property type="match status" value="1"/>
</dbReference>
<dbReference type="AlphaFoldDB" id="A0A7K1LI56"/>
<evidence type="ECO:0000256" key="8">
    <source>
        <dbReference type="HAMAP-Rule" id="MF_01470"/>
    </source>
</evidence>
<protein>
    <recommendedName>
        <fullName evidence="8">CRISPR-associated endonuclease Cas1</fullName>
        <ecNumber evidence="8">3.1.-.-</ecNumber>
    </recommendedName>
</protein>